<accession>A0A1I3U3E2</accession>
<keyword evidence="2" id="KW-1185">Reference proteome</keyword>
<dbReference type="Proteomes" id="UP000199545">
    <property type="component" value="Unassembled WGS sequence"/>
</dbReference>
<sequence>MINKKVKTIEERSIILLFTQPWWYTWDRITAVLTMKFM</sequence>
<dbReference type="EMBL" id="FORR01000022">
    <property type="protein sequence ID" value="SFJ78054.1"/>
    <property type="molecule type" value="Genomic_DNA"/>
</dbReference>
<dbReference type="AlphaFoldDB" id="A0A1I3U3E2"/>
<evidence type="ECO:0000313" key="2">
    <source>
        <dbReference type="Proteomes" id="UP000199545"/>
    </source>
</evidence>
<protein>
    <submittedName>
        <fullName evidence="1">Uncharacterized protein</fullName>
    </submittedName>
</protein>
<organism evidence="1 2">
    <name type="scientific">Thermoflavimicrobium dichotomicum</name>
    <dbReference type="NCBI Taxonomy" id="46223"/>
    <lineage>
        <taxon>Bacteria</taxon>
        <taxon>Bacillati</taxon>
        <taxon>Bacillota</taxon>
        <taxon>Bacilli</taxon>
        <taxon>Bacillales</taxon>
        <taxon>Thermoactinomycetaceae</taxon>
        <taxon>Thermoflavimicrobium</taxon>
    </lineage>
</organism>
<reference evidence="1 2" key="1">
    <citation type="submission" date="2016-10" db="EMBL/GenBank/DDBJ databases">
        <authorList>
            <person name="de Groot N.N."/>
        </authorList>
    </citation>
    <scope>NUCLEOTIDE SEQUENCE [LARGE SCALE GENOMIC DNA]</scope>
    <source>
        <strain evidence="1 2">DSM 44778</strain>
    </source>
</reference>
<name>A0A1I3U3E2_9BACL</name>
<proteinExistence type="predicted"/>
<gene>
    <name evidence="1" type="ORF">SAMN05421852_1222</name>
</gene>
<evidence type="ECO:0000313" key="1">
    <source>
        <dbReference type="EMBL" id="SFJ78054.1"/>
    </source>
</evidence>
<dbReference type="STRING" id="46223.SAMN05421852_1222"/>